<sequence>MVNAQQFPSLTTLQTVLKPPMEVWQPWLFSRLLIWVAMGLIAPNLPIANSVLAERLGWGVFLLGDGQWYGQIATAGYLQDAARQFPSVAFFPLYPILSAVLMQLGQMPFVFAGLLLNNLAFLLALTILYHWVTGRWNGTVAKWMIAAIAWFPLSLFGTLADADGLFLLLNVVTLQSFSRGYYGLAAGFGALATATRSMGLSLMPTLVSAAWQQRRSPLAYWAGGLSLIGFVLYSLYCGLRFGDLFAFDRALAWLPQRPPSLLDWGAWGQTLLGGIVGPIDPVTGRLQSIWYPIQFCLIEISFFLIWRFKELIRPMVRPWLVVSLMLWFWLLWPLGLVRTLTVVGGLYLFWNHRARLGVLLTNYTFWSLLWLAFSQSPLSPERGIFAIVALPIALGFWLAKRPYWRIPVVMGFSLMLFGTAVLVAQGQWVL</sequence>
<comment type="caution">
    <text evidence="2">The sequence shown here is derived from an EMBL/GenBank/DDBJ whole genome shotgun (WGS) entry which is preliminary data.</text>
</comment>
<name>A0A928VPL8_9CYAN</name>
<organism evidence="2 3">
    <name type="scientific">Romeriopsis navalis LEGE 11480</name>
    <dbReference type="NCBI Taxonomy" id="2777977"/>
    <lineage>
        <taxon>Bacteria</taxon>
        <taxon>Bacillati</taxon>
        <taxon>Cyanobacteriota</taxon>
        <taxon>Cyanophyceae</taxon>
        <taxon>Leptolyngbyales</taxon>
        <taxon>Leptolyngbyaceae</taxon>
        <taxon>Romeriopsis</taxon>
        <taxon>Romeriopsis navalis</taxon>
    </lineage>
</organism>
<keyword evidence="1" id="KW-0812">Transmembrane</keyword>
<evidence type="ECO:0000313" key="3">
    <source>
        <dbReference type="Proteomes" id="UP000625316"/>
    </source>
</evidence>
<feature type="transmembrane region" description="Helical" evidence="1">
    <location>
        <begin position="27"/>
        <end position="45"/>
    </location>
</feature>
<feature type="transmembrane region" description="Helical" evidence="1">
    <location>
        <begin position="382"/>
        <end position="399"/>
    </location>
</feature>
<feature type="transmembrane region" description="Helical" evidence="1">
    <location>
        <begin position="406"/>
        <end position="428"/>
    </location>
</feature>
<keyword evidence="1" id="KW-1133">Transmembrane helix</keyword>
<evidence type="ECO:0008006" key="4">
    <source>
        <dbReference type="Google" id="ProtNLM"/>
    </source>
</evidence>
<evidence type="ECO:0000256" key="1">
    <source>
        <dbReference type="SAM" id="Phobius"/>
    </source>
</evidence>
<feature type="transmembrane region" description="Helical" evidence="1">
    <location>
        <begin position="289"/>
        <end position="306"/>
    </location>
</feature>
<dbReference type="RefSeq" id="WP_264325396.1">
    <property type="nucleotide sequence ID" value="NZ_JADEXQ010000038.1"/>
</dbReference>
<dbReference type="Proteomes" id="UP000625316">
    <property type="component" value="Unassembled WGS sequence"/>
</dbReference>
<keyword evidence="1" id="KW-0472">Membrane</keyword>
<feature type="transmembrane region" description="Helical" evidence="1">
    <location>
        <begin position="218"/>
        <end position="239"/>
    </location>
</feature>
<proteinExistence type="predicted"/>
<dbReference type="EMBL" id="JADEXQ010000038">
    <property type="protein sequence ID" value="MBE9030566.1"/>
    <property type="molecule type" value="Genomic_DNA"/>
</dbReference>
<feature type="transmembrane region" description="Helical" evidence="1">
    <location>
        <begin position="326"/>
        <end position="349"/>
    </location>
</feature>
<gene>
    <name evidence="2" type="ORF">IQ266_12580</name>
</gene>
<feature type="transmembrane region" description="Helical" evidence="1">
    <location>
        <begin position="84"/>
        <end position="102"/>
    </location>
</feature>
<protein>
    <recommendedName>
        <fullName evidence="4">Mannosyltransferase</fullName>
    </recommendedName>
</protein>
<evidence type="ECO:0000313" key="2">
    <source>
        <dbReference type="EMBL" id="MBE9030566.1"/>
    </source>
</evidence>
<feature type="transmembrane region" description="Helical" evidence="1">
    <location>
        <begin position="57"/>
        <end position="78"/>
    </location>
</feature>
<feature type="transmembrane region" description="Helical" evidence="1">
    <location>
        <begin position="181"/>
        <end position="198"/>
    </location>
</feature>
<keyword evidence="3" id="KW-1185">Reference proteome</keyword>
<feature type="transmembrane region" description="Helical" evidence="1">
    <location>
        <begin position="356"/>
        <end position="376"/>
    </location>
</feature>
<reference evidence="2" key="1">
    <citation type="submission" date="2020-10" db="EMBL/GenBank/DDBJ databases">
        <authorList>
            <person name="Castelo-Branco R."/>
            <person name="Eusebio N."/>
            <person name="Adriana R."/>
            <person name="Vieira A."/>
            <person name="Brugerolle De Fraissinette N."/>
            <person name="Rezende De Castro R."/>
            <person name="Schneider M.P."/>
            <person name="Vasconcelos V."/>
            <person name="Leao P.N."/>
        </authorList>
    </citation>
    <scope>NUCLEOTIDE SEQUENCE</scope>
    <source>
        <strain evidence="2">LEGE 11480</strain>
    </source>
</reference>
<dbReference type="AlphaFoldDB" id="A0A928VPL8"/>
<accession>A0A928VPL8</accession>
<feature type="transmembrane region" description="Helical" evidence="1">
    <location>
        <begin position="143"/>
        <end position="169"/>
    </location>
</feature>
<feature type="transmembrane region" description="Helical" evidence="1">
    <location>
        <begin position="109"/>
        <end position="131"/>
    </location>
</feature>